<proteinExistence type="predicted"/>
<dbReference type="Proteomes" id="UP000799755">
    <property type="component" value="Unassembled WGS sequence"/>
</dbReference>
<evidence type="ECO:0000313" key="1">
    <source>
        <dbReference type="EMBL" id="KAF2476073.1"/>
    </source>
</evidence>
<sequence length="305" mass="33973">MDMQRTPAALAKFLGFRSSRSIRVIPLANQHRTVSAVVSNRKVEEKRRVSRDFGWKIKSSSVVCPRIRNLKEAPRRHFALPNGFSRIRDEMDEGAFRTLADVEVADPRYHMRYRAELGDKLTSTIEVNIAENAQAHAAGWEETAWDGIQQTIDILAQKRIKVIINGGAHKPKGLSEKVHQLVTKKNLLLKVAYVLGDNLINKIKDIRSKGLPPHLDSDNSEVHHANHTLDLLKKGNKPVISANAYLGAREIVKGLKEGADIIIAGSVADASPVCVKPLSSHTYLRFLHTLAPRGTVFHRLTHGPL</sequence>
<gene>
    <name evidence="1" type="ORF">BDR25DRAFT_391360</name>
</gene>
<evidence type="ECO:0000313" key="2">
    <source>
        <dbReference type="Proteomes" id="UP000799755"/>
    </source>
</evidence>
<comment type="caution">
    <text evidence="1">The sequence shown here is derived from an EMBL/GenBank/DDBJ whole genome shotgun (WGS) entry which is preliminary data.</text>
</comment>
<keyword evidence="2" id="KW-1185">Reference proteome</keyword>
<organism evidence="1 2">
    <name type="scientific">Lindgomyces ingoldianus</name>
    <dbReference type="NCBI Taxonomy" id="673940"/>
    <lineage>
        <taxon>Eukaryota</taxon>
        <taxon>Fungi</taxon>
        <taxon>Dikarya</taxon>
        <taxon>Ascomycota</taxon>
        <taxon>Pezizomycotina</taxon>
        <taxon>Dothideomycetes</taxon>
        <taxon>Pleosporomycetidae</taxon>
        <taxon>Pleosporales</taxon>
        <taxon>Lindgomycetaceae</taxon>
        <taxon>Lindgomyces</taxon>
    </lineage>
</organism>
<accession>A0ACB6R9S2</accession>
<protein>
    <submittedName>
        <fullName evidence="1">Uncharacterized protein</fullName>
    </submittedName>
</protein>
<reference evidence="1" key="1">
    <citation type="journal article" date="2020" name="Stud. Mycol.">
        <title>101 Dothideomycetes genomes: a test case for predicting lifestyles and emergence of pathogens.</title>
        <authorList>
            <person name="Haridas S."/>
            <person name="Albert R."/>
            <person name="Binder M."/>
            <person name="Bloem J."/>
            <person name="Labutti K."/>
            <person name="Salamov A."/>
            <person name="Andreopoulos B."/>
            <person name="Baker S."/>
            <person name="Barry K."/>
            <person name="Bills G."/>
            <person name="Bluhm B."/>
            <person name="Cannon C."/>
            <person name="Castanera R."/>
            <person name="Culley D."/>
            <person name="Daum C."/>
            <person name="Ezra D."/>
            <person name="Gonzalez J."/>
            <person name="Henrissat B."/>
            <person name="Kuo A."/>
            <person name="Liang C."/>
            <person name="Lipzen A."/>
            <person name="Lutzoni F."/>
            <person name="Magnuson J."/>
            <person name="Mondo S."/>
            <person name="Nolan M."/>
            <person name="Ohm R."/>
            <person name="Pangilinan J."/>
            <person name="Park H.-J."/>
            <person name="Ramirez L."/>
            <person name="Alfaro M."/>
            <person name="Sun H."/>
            <person name="Tritt A."/>
            <person name="Yoshinaga Y."/>
            <person name="Zwiers L.-H."/>
            <person name="Turgeon B."/>
            <person name="Goodwin S."/>
            <person name="Spatafora J."/>
            <person name="Crous P."/>
            <person name="Grigoriev I."/>
        </authorList>
    </citation>
    <scope>NUCLEOTIDE SEQUENCE</scope>
    <source>
        <strain evidence="1">ATCC 200398</strain>
    </source>
</reference>
<name>A0ACB6R9S2_9PLEO</name>
<dbReference type="EMBL" id="MU003495">
    <property type="protein sequence ID" value="KAF2476073.1"/>
    <property type="molecule type" value="Genomic_DNA"/>
</dbReference>